<comment type="subcellular location">
    <subcellularLocation>
        <location evidence="1">Cell membrane</location>
        <topology evidence="1">Multi-pass membrane protein</topology>
    </subcellularLocation>
</comment>
<dbReference type="InterPro" id="IPR033479">
    <property type="entry name" value="dCache_1"/>
</dbReference>
<dbReference type="PRINTS" id="PR00260">
    <property type="entry name" value="CHEMTRNSDUCR"/>
</dbReference>
<evidence type="ECO:0000259" key="12">
    <source>
        <dbReference type="PROSITE" id="PS50885"/>
    </source>
</evidence>
<evidence type="ECO:0000259" key="11">
    <source>
        <dbReference type="PROSITE" id="PS50111"/>
    </source>
</evidence>
<evidence type="ECO:0000256" key="7">
    <source>
        <dbReference type="ARBA" id="ARBA00023224"/>
    </source>
</evidence>
<dbReference type="InterPro" id="IPR003660">
    <property type="entry name" value="HAMP_dom"/>
</dbReference>
<dbReference type="PANTHER" id="PTHR32089">
    <property type="entry name" value="METHYL-ACCEPTING CHEMOTAXIS PROTEIN MCPB"/>
    <property type="match status" value="1"/>
</dbReference>
<dbReference type="Gene3D" id="1.10.287.950">
    <property type="entry name" value="Methyl-accepting chemotaxis protein"/>
    <property type="match status" value="1"/>
</dbReference>
<dbReference type="InterPro" id="IPR004090">
    <property type="entry name" value="Chemotax_Me-accpt_rcpt"/>
</dbReference>
<evidence type="ECO:0000256" key="8">
    <source>
        <dbReference type="ARBA" id="ARBA00029447"/>
    </source>
</evidence>
<protein>
    <submittedName>
        <fullName evidence="13">Methyl-accepting chemotaxis protein</fullName>
    </submittedName>
</protein>
<dbReference type="Pfam" id="PF02743">
    <property type="entry name" value="dCache_1"/>
    <property type="match status" value="1"/>
</dbReference>
<evidence type="ECO:0000256" key="4">
    <source>
        <dbReference type="ARBA" id="ARBA00022692"/>
    </source>
</evidence>
<dbReference type="FunFam" id="1.10.287.950:FF:000001">
    <property type="entry name" value="Methyl-accepting chemotaxis sensory transducer"/>
    <property type="match status" value="1"/>
</dbReference>
<dbReference type="SMART" id="SM00304">
    <property type="entry name" value="HAMP"/>
    <property type="match status" value="1"/>
</dbReference>
<evidence type="ECO:0000256" key="6">
    <source>
        <dbReference type="ARBA" id="ARBA00023136"/>
    </source>
</evidence>
<feature type="domain" description="HAMP" evidence="12">
    <location>
        <begin position="342"/>
        <end position="390"/>
    </location>
</feature>
<dbReference type="RefSeq" id="WP_136865284.1">
    <property type="nucleotide sequence ID" value="NZ_SWCJ01000026.1"/>
</dbReference>
<evidence type="ECO:0000313" key="14">
    <source>
        <dbReference type="Proteomes" id="UP000305675"/>
    </source>
</evidence>
<dbReference type="PROSITE" id="PS50111">
    <property type="entry name" value="CHEMOTAXIS_TRANSDUC_2"/>
    <property type="match status" value="1"/>
</dbReference>
<dbReference type="Proteomes" id="UP000305675">
    <property type="component" value="Unassembled WGS sequence"/>
</dbReference>
<dbReference type="EMBL" id="SWCJ01000026">
    <property type="protein sequence ID" value="TKB49612.1"/>
    <property type="molecule type" value="Genomic_DNA"/>
</dbReference>
<keyword evidence="7 9" id="KW-0807">Transducer</keyword>
<evidence type="ECO:0000256" key="5">
    <source>
        <dbReference type="ARBA" id="ARBA00022989"/>
    </source>
</evidence>
<evidence type="ECO:0000256" key="2">
    <source>
        <dbReference type="ARBA" id="ARBA00022475"/>
    </source>
</evidence>
<comment type="similarity">
    <text evidence="8">Belongs to the methyl-accepting chemotaxis (MCP) protein family.</text>
</comment>
<name>A0A4U1BEL5_9GAMM</name>
<dbReference type="SMART" id="SM00283">
    <property type="entry name" value="MA"/>
    <property type="match status" value="1"/>
</dbReference>
<dbReference type="GO" id="GO:0005886">
    <property type="term" value="C:plasma membrane"/>
    <property type="evidence" value="ECO:0007669"/>
    <property type="project" value="UniProtKB-SubCell"/>
</dbReference>
<dbReference type="PROSITE" id="PS50885">
    <property type="entry name" value="HAMP"/>
    <property type="match status" value="1"/>
</dbReference>
<evidence type="ECO:0000256" key="3">
    <source>
        <dbReference type="ARBA" id="ARBA00022500"/>
    </source>
</evidence>
<dbReference type="OrthoDB" id="5800769at2"/>
<keyword evidence="6 10" id="KW-0472">Membrane</keyword>
<dbReference type="PANTHER" id="PTHR32089:SF112">
    <property type="entry name" value="LYSOZYME-LIKE PROTEIN-RELATED"/>
    <property type="match status" value="1"/>
</dbReference>
<dbReference type="Pfam" id="PF00015">
    <property type="entry name" value="MCPsignal"/>
    <property type="match status" value="1"/>
</dbReference>
<dbReference type="AlphaFoldDB" id="A0A4U1BEL5"/>
<dbReference type="CDD" id="cd11386">
    <property type="entry name" value="MCP_signal"/>
    <property type="match status" value="1"/>
</dbReference>
<evidence type="ECO:0000256" key="10">
    <source>
        <dbReference type="SAM" id="Phobius"/>
    </source>
</evidence>
<dbReference type="GO" id="GO:0004888">
    <property type="term" value="F:transmembrane signaling receptor activity"/>
    <property type="evidence" value="ECO:0007669"/>
    <property type="project" value="InterPro"/>
</dbReference>
<keyword evidence="2" id="KW-1003">Cell membrane</keyword>
<sequence>MEWIRASITRQLVAYIGGALCVLMVLVTGYQVSNARVETQQEIDHEVRQMVAKQAAGIAAFFEAKGQVIHSVFASPQVQQFFQEYDNRGGRIGDAQAYADVIDFFKFFSDNDEAIKSVFFGSENTFEYFDLNGRYEDDPNYYTNRRPWWGEAISQNRLYVTDPAVDANDGSISATVKQTVYDTDGRFLGIGGMDILISTIGESLLSQIKYQQQGQAFLVTEKGKLVFFPGFSDAFPPGSLLETVDSQFSEASGFAQLASELNSQPEGVTQVEWQGQAQWVQWQPVSSDYPHVRWKLGFMLPKQVVDAQVASEAWSTALALALLIGVISLVVWMMSLPLKAHLRHLVEAMEEIAQGDGDLTRRIEVKRQDELGQLSEAFNQFAQRVHQLVTQSKTLTNTVSHGSSTATQTWAQTLQSMASQKGEVEQASAATTEMAETSGEMARSADEMFTNATRVHQRMTEAGSTVEQGKLALGELSQQMGDATDVVSQLRQNAEQIGEVLDVIRTIAEQTNLLALNAAIEAARAGEQGRGFAVVADEVRNLASKTQDSTANIQSIIETLQQSSIAAEKAMSISCQQVEQSQIRNQEIVDSLGQASDDVRLIQSQVEQMNHAISQQAQVADEIAKTVSKVHELSDEAVAQGDHLERSLEELDEGGRQLANTLGGYRV</sequence>
<evidence type="ECO:0000256" key="9">
    <source>
        <dbReference type="PROSITE-ProRule" id="PRU00284"/>
    </source>
</evidence>
<keyword evidence="14" id="KW-1185">Reference proteome</keyword>
<dbReference type="CDD" id="cd06225">
    <property type="entry name" value="HAMP"/>
    <property type="match status" value="1"/>
</dbReference>
<comment type="caution">
    <text evidence="13">The sequence shown here is derived from an EMBL/GenBank/DDBJ whole genome shotgun (WGS) entry which is preliminary data.</text>
</comment>
<feature type="domain" description="Methyl-accepting transducer" evidence="11">
    <location>
        <begin position="395"/>
        <end position="631"/>
    </location>
</feature>
<dbReference type="GO" id="GO:0007165">
    <property type="term" value="P:signal transduction"/>
    <property type="evidence" value="ECO:0007669"/>
    <property type="project" value="UniProtKB-KW"/>
</dbReference>
<accession>A0A4U1BEL5</accession>
<feature type="transmembrane region" description="Helical" evidence="10">
    <location>
        <begin position="12"/>
        <end position="32"/>
    </location>
</feature>
<dbReference type="Pfam" id="PF00672">
    <property type="entry name" value="HAMP"/>
    <property type="match status" value="1"/>
</dbReference>
<reference evidence="13 14" key="1">
    <citation type="submission" date="2019-04" db="EMBL/GenBank/DDBJ databases">
        <authorList>
            <person name="Hwang J.C."/>
        </authorList>
    </citation>
    <scope>NUCLEOTIDE SEQUENCE [LARGE SCALE GENOMIC DNA]</scope>
    <source>
        <strain evidence="13 14">IMCC35002</strain>
    </source>
</reference>
<proteinExistence type="inferred from homology"/>
<keyword evidence="5 10" id="KW-1133">Transmembrane helix</keyword>
<keyword evidence="4 10" id="KW-0812">Transmembrane</keyword>
<evidence type="ECO:0000313" key="13">
    <source>
        <dbReference type="EMBL" id="TKB49612.1"/>
    </source>
</evidence>
<evidence type="ECO:0000256" key="1">
    <source>
        <dbReference type="ARBA" id="ARBA00004651"/>
    </source>
</evidence>
<keyword evidence="3" id="KW-0145">Chemotaxis</keyword>
<organism evidence="13 14">
    <name type="scientific">Ferrimonas aestuarii</name>
    <dbReference type="NCBI Taxonomy" id="2569539"/>
    <lineage>
        <taxon>Bacteria</taxon>
        <taxon>Pseudomonadati</taxon>
        <taxon>Pseudomonadota</taxon>
        <taxon>Gammaproteobacteria</taxon>
        <taxon>Alteromonadales</taxon>
        <taxon>Ferrimonadaceae</taxon>
        <taxon>Ferrimonas</taxon>
    </lineage>
</organism>
<dbReference type="InterPro" id="IPR004089">
    <property type="entry name" value="MCPsignal_dom"/>
</dbReference>
<dbReference type="SUPFAM" id="SSF58104">
    <property type="entry name" value="Methyl-accepting chemotaxis protein (MCP) signaling domain"/>
    <property type="match status" value="1"/>
</dbReference>
<gene>
    <name evidence="13" type="ORF">FCL42_20415</name>
</gene>
<dbReference type="Gene3D" id="3.30.450.20">
    <property type="entry name" value="PAS domain"/>
    <property type="match status" value="2"/>
</dbReference>
<dbReference type="GO" id="GO:0006935">
    <property type="term" value="P:chemotaxis"/>
    <property type="evidence" value="ECO:0007669"/>
    <property type="project" value="UniProtKB-KW"/>
</dbReference>